<dbReference type="InParanoid" id="E3IUD4"/>
<feature type="compositionally biased region" description="Basic and acidic residues" evidence="7">
    <location>
        <begin position="621"/>
        <end position="632"/>
    </location>
</feature>
<accession>E3IUD4</accession>
<dbReference type="KEGG" id="fri:FraEuI1c_4477"/>
<dbReference type="AlphaFoldDB" id="E3IUD4"/>
<evidence type="ECO:0000256" key="5">
    <source>
        <dbReference type="ARBA" id="ARBA00023136"/>
    </source>
</evidence>
<gene>
    <name evidence="10" type="ordered locus">FraEuI1c_4477</name>
</gene>
<feature type="transmembrane region" description="Helical" evidence="8">
    <location>
        <begin position="90"/>
        <end position="109"/>
    </location>
</feature>
<dbReference type="GO" id="GO:0005886">
    <property type="term" value="C:plasma membrane"/>
    <property type="evidence" value="ECO:0007669"/>
    <property type="project" value="UniProtKB-SubCell"/>
</dbReference>
<sequence>MAHGGHSAWVELVRRGAPVSGRVSLRGAFTVRRPPPGRGRLALISALATGIPLIVGELTDQLALGLTATLGAVTAIYYPRSSWRYRARALPVVAVGSAAAGTVGALAGGNPWRTAIAVAAVAFVATVLFAALLAPPPGAVPIVVACAVATQLPPGIANIGTRAGLTLAGAAFAYLLTMIGSRGDQTGPSRRAVAEALKALATMSDTVGTKQTEVTRHDAEREIRRAEVIVARDRPGGALAAIAARLRRVFTRIVDYTALTGRPPPASVALRLRDYAADVASGRYDPRRGPGRVRGPAGSRRPGGGHGPGAGQGPGWWWRRRSAPPAQPDGTSTAALATAWVGAASRANLLADRAEARNRPVGRSRTSSPSRAAGPGPRHSRSAARHRQDHTSWAWHRLAVTVADLAHPTGVRPLAPIIAPTRDLLADGLRPRSPAWPWATRCCLATAVAALLAIAAGVDRPYWAPVAAASVLEVRTARVAGQHTVQHMLGTALGALAAFALLTVPLPVWSLIVGVMALQAAIELLNPANGGFGALLVMPLTMLVAQVSGPGQSAESLLVSRLVDTLLGLVVGLAASFLLWPRVAGHRLPYALADCVGAIGALLANLLAEASPPGPRSAPRSTERVGREPRRAQRDRRRGAARHHVEATLEWLSEMHVEADNEPGEAAQATWPTVVAARRLGYLVLLEPPGLRDALPATAGTPEGIRLLFGQLAAGMRGDASPPLREPVQLPPFPPLLREFAALVDSAPQR</sequence>
<feature type="region of interest" description="Disordered" evidence="7">
    <location>
        <begin position="351"/>
        <end position="390"/>
    </location>
</feature>
<dbReference type="eggNOG" id="COG1289">
    <property type="taxonomic scope" value="Bacteria"/>
</dbReference>
<keyword evidence="11" id="KW-1185">Reference proteome</keyword>
<dbReference type="PANTHER" id="PTHR30509:SF9">
    <property type="entry name" value="MULTIDRUG RESISTANCE PROTEIN MDTO"/>
    <property type="match status" value="1"/>
</dbReference>
<feature type="transmembrane region" description="Helical" evidence="8">
    <location>
        <begin position="561"/>
        <end position="581"/>
    </location>
</feature>
<keyword evidence="4 8" id="KW-1133">Transmembrane helix</keyword>
<evidence type="ECO:0000313" key="10">
    <source>
        <dbReference type="EMBL" id="ADP82471.1"/>
    </source>
</evidence>
<keyword evidence="2" id="KW-1003">Cell membrane</keyword>
<feature type="compositionally biased region" description="Basic residues" evidence="7">
    <location>
        <begin position="378"/>
        <end position="388"/>
    </location>
</feature>
<comment type="subcellular location">
    <subcellularLocation>
        <location evidence="1">Cell membrane</location>
        <topology evidence="1">Multi-pass membrane protein</topology>
    </subcellularLocation>
</comment>
<evidence type="ECO:0000256" key="7">
    <source>
        <dbReference type="SAM" id="MobiDB-lite"/>
    </source>
</evidence>
<proteinExistence type="inferred from homology"/>
<feature type="transmembrane region" description="Helical" evidence="8">
    <location>
        <begin position="530"/>
        <end position="549"/>
    </location>
</feature>
<dbReference type="HOGENOM" id="CLU_370786_0_0_11"/>
<protein>
    <recommendedName>
        <fullName evidence="9">Integral membrane bound transporter domain-containing protein</fullName>
    </recommendedName>
</protein>
<feature type="region of interest" description="Disordered" evidence="7">
    <location>
        <begin position="611"/>
        <end position="642"/>
    </location>
</feature>
<evidence type="ECO:0000313" key="11">
    <source>
        <dbReference type="Proteomes" id="UP000002484"/>
    </source>
</evidence>
<dbReference type="EMBL" id="CP002299">
    <property type="protein sequence ID" value="ADP82471.1"/>
    <property type="molecule type" value="Genomic_DNA"/>
</dbReference>
<dbReference type="PANTHER" id="PTHR30509">
    <property type="entry name" value="P-HYDROXYBENZOIC ACID EFFLUX PUMP SUBUNIT-RELATED"/>
    <property type="match status" value="1"/>
</dbReference>
<evidence type="ECO:0000256" key="6">
    <source>
        <dbReference type="ARBA" id="ARBA00043993"/>
    </source>
</evidence>
<feature type="transmembrane region" description="Helical" evidence="8">
    <location>
        <begin position="163"/>
        <end position="181"/>
    </location>
</feature>
<feature type="region of interest" description="Disordered" evidence="7">
    <location>
        <begin position="281"/>
        <end position="333"/>
    </location>
</feature>
<evidence type="ECO:0000256" key="3">
    <source>
        <dbReference type="ARBA" id="ARBA00022692"/>
    </source>
</evidence>
<dbReference type="Pfam" id="PF13515">
    <property type="entry name" value="FUSC_2"/>
    <property type="match status" value="1"/>
</dbReference>
<evidence type="ECO:0000256" key="8">
    <source>
        <dbReference type="SAM" id="Phobius"/>
    </source>
</evidence>
<keyword evidence="5 8" id="KW-0472">Membrane</keyword>
<feature type="compositionally biased region" description="Basic residues" evidence="7">
    <location>
        <begin position="633"/>
        <end position="642"/>
    </location>
</feature>
<reference evidence="10 11" key="1">
    <citation type="submission" date="2010-10" db="EMBL/GenBank/DDBJ databases">
        <title>Complete sequence of Frankia sp. EuI1c.</title>
        <authorList>
            <consortium name="US DOE Joint Genome Institute"/>
            <person name="Lucas S."/>
            <person name="Copeland A."/>
            <person name="Lapidus A."/>
            <person name="Cheng J.-F."/>
            <person name="Bruce D."/>
            <person name="Goodwin L."/>
            <person name="Pitluck S."/>
            <person name="Chertkov O."/>
            <person name="Detter J.C."/>
            <person name="Han C."/>
            <person name="Tapia R."/>
            <person name="Land M."/>
            <person name="Hauser L."/>
            <person name="Jeffries C."/>
            <person name="Kyrpides N."/>
            <person name="Ivanova N."/>
            <person name="Mikhailova N."/>
            <person name="Beauchemin N."/>
            <person name="Sen A."/>
            <person name="Sur S.A."/>
            <person name="Gtari M."/>
            <person name="Wall L."/>
            <person name="Tisa L."/>
            <person name="Woyke T."/>
        </authorList>
    </citation>
    <scope>NUCLEOTIDE SEQUENCE [LARGE SCALE GENOMIC DNA]</scope>
    <source>
        <strain evidence="11">DSM 45817 / CECT 9037 / EuI1c</strain>
    </source>
</reference>
<feature type="domain" description="Integral membrane bound transporter" evidence="9">
    <location>
        <begin position="449"/>
        <end position="574"/>
    </location>
</feature>
<keyword evidence="3 8" id="KW-0812">Transmembrane</keyword>
<evidence type="ECO:0000256" key="2">
    <source>
        <dbReference type="ARBA" id="ARBA00022475"/>
    </source>
</evidence>
<dbReference type="Proteomes" id="UP000002484">
    <property type="component" value="Chromosome"/>
</dbReference>
<comment type="similarity">
    <text evidence="6">Belongs to the YccS/YhfK family.</text>
</comment>
<dbReference type="InterPro" id="IPR049453">
    <property type="entry name" value="Memb_transporter_dom"/>
</dbReference>
<organism evidence="10 11">
    <name type="scientific">Pseudofrankia inefficax (strain DSM 45817 / CECT 9037 / DDB 130130 / EuI1c)</name>
    <name type="common">Frankia inefficax</name>
    <dbReference type="NCBI Taxonomy" id="298654"/>
    <lineage>
        <taxon>Bacteria</taxon>
        <taxon>Bacillati</taxon>
        <taxon>Actinomycetota</taxon>
        <taxon>Actinomycetes</taxon>
        <taxon>Frankiales</taxon>
        <taxon>Frankiaceae</taxon>
        <taxon>Pseudofrankia</taxon>
    </lineage>
</organism>
<feature type="transmembrane region" description="Helical" evidence="8">
    <location>
        <begin position="492"/>
        <end position="518"/>
    </location>
</feature>
<name>E3IUD4_PSEI1</name>
<feature type="compositionally biased region" description="Gly residues" evidence="7">
    <location>
        <begin position="301"/>
        <end position="314"/>
    </location>
</feature>
<evidence type="ECO:0000256" key="1">
    <source>
        <dbReference type="ARBA" id="ARBA00004651"/>
    </source>
</evidence>
<evidence type="ECO:0000259" key="9">
    <source>
        <dbReference type="Pfam" id="PF13515"/>
    </source>
</evidence>
<evidence type="ECO:0000256" key="4">
    <source>
        <dbReference type="ARBA" id="ARBA00022989"/>
    </source>
</evidence>
<dbReference type="STRING" id="298654.FraEuI1c_4477"/>